<evidence type="ECO:0000256" key="3">
    <source>
        <dbReference type="ARBA" id="ARBA00022723"/>
    </source>
</evidence>
<keyword evidence="3 9" id="KW-0479">Metal-binding</keyword>
<feature type="chain" id="PRO_5027739370" description="Pentraxin family member" evidence="10">
    <location>
        <begin position="16"/>
        <end position="235"/>
    </location>
</feature>
<dbReference type="PANTHER" id="PTHR45869">
    <property type="entry name" value="C-REACTIVE PROTEIN-RELATED"/>
    <property type="match status" value="1"/>
</dbReference>
<comment type="cofactor">
    <cofactor evidence="9">
        <name>Ca(2+)</name>
        <dbReference type="ChEBI" id="CHEBI:29108"/>
    </cofactor>
    <text evidence="9">Binds 2 calcium ions per subunit.</text>
</comment>
<dbReference type="Proteomes" id="UP000515152">
    <property type="component" value="Chromosome 3"/>
</dbReference>
<dbReference type="GO" id="GO:0005576">
    <property type="term" value="C:extracellular region"/>
    <property type="evidence" value="ECO:0007669"/>
    <property type="project" value="UniProtKB-SubCell"/>
</dbReference>
<dbReference type="AlphaFoldDB" id="A0A6P3WG99"/>
<evidence type="ECO:0000313" key="13">
    <source>
        <dbReference type="RefSeq" id="XP_012697886.2"/>
    </source>
</evidence>
<accession>A0A6P3WG99</accession>
<feature type="domain" description="Pentraxin (PTX)" evidence="11">
    <location>
        <begin position="29"/>
        <end position="229"/>
    </location>
</feature>
<evidence type="ECO:0000256" key="5">
    <source>
        <dbReference type="ARBA" id="ARBA00022837"/>
    </source>
</evidence>
<dbReference type="SMART" id="SM00159">
    <property type="entry name" value="PTX"/>
    <property type="match status" value="1"/>
</dbReference>
<dbReference type="GO" id="GO:0046872">
    <property type="term" value="F:metal ion binding"/>
    <property type="evidence" value="ECO:0007669"/>
    <property type="project" value="UniProtKB-KW"/>
</dbReference>
<dbReference type="InterPro" id="IPR013320">
    <property type="entry name" value="ConA-like_dom_sf"/>
</dbReference>
<keyword evidence="4 10" id="KW-0732">Signal</keyword>
<evidence type="ECO:0000256" key="7">
    <source>
        <dbReference type="ARBA" id="ARBA00038102"/>
    </source>
</evidence>
<feature type="signal peptide" evidence="10">
    <location>
        <begin position="1"/>
        <end position="15"/>
    </location>
</feature>
<keyword evidence="6" id="KW-1015">Disulfide bond</keyword>
<protein>
    <recommendedName>
        <fullName evidence="9">Pentraxin family member</fullName>
    </recommendedName>
</protein>
<sequence>MQTLFIVSILFTACAQPVHNSCAVLSDLSGKMFTFPVESDTARVRLLPSRVDFTSVTVCLRFRTDLDRDYSLFSMASRGGINDFLIFKKANKGPLQVCTRNKCIDFPGLPDEPNTWYSSCTTWDSNSGSTQVWINGNPSTTVVGFQGPLDGAPFILVGQEQDSVGGGFDAAQSFVGMITDVHMWDYVLSACEIQRFASHLNFTPGDVINWRALDFTITGDVVVKDSQINRCSHSE</sequence>
<reference evidence="13" key="1">
    <citation type="submission" date="2025-08" db="UniProtKB">
        <authorList>
            <consortium name="RefSeq"/>
        </authorList>
    </citation>
    <scope>IDENTIFICATION</scope>
</reference>
<evidence type="ECO:0000256" key="8">
    <source>
        <dbReference type="PROSITE-ProRule" id="PRU01172"/>
    </source>
</evidence>
<evidence type="ECO:0000259" key="11">
    <source>
        <dbReference type="PROSITE" id="PS51828"/>
    </source>
</evidence>
<dbReference type="SUPFAM" id="SSF49899">
    <property type="entry name" value="Concanavalin A-like lectins/glucanases"/>
    <property type="match status" value="1"/>
</dbReference>
<dbReference type="InterPro" id="IPR051005">
    <property type="entry name" value="Pentraxin_domain"/>
</dbReference>
<comment type="caution">
    <text evidence="8">Lacks conserved residue(s) required for the propagation of feature annotation.</text>
</comment>
<dbReference type="PANTHER" id="PTHR45869:SF7">
    <property type="entry name" value="C-REACTIVE PROTEIN"/>
    <property type="match status" value="1"/>
</dbReference>
<evidence type="ECO:0000256" key="10">
    <source>
        <dbReference type="SAM" id="SignalP"/>
    </source>
</evidence>
<evidence type="ECO:0000256" key="6">
    <source>
        <dbReference type="ARBA" id="ARBA00023157"/>
    </source>
</evidence>
<keyword evidence="2" id="KW-0964">Secreted</keyword>
<keyword evidence="12" id="KW-1185">Reference proteome</keyword>
<comment type="similarity">
    <text evidence="7 9">Belongs to the pentraxin family.</text>
</comment>
<dbReference type="KEGG" id="char:105913380"/>
<evidence type="ECO:0000256" key="9">
    <source>
        <dbReference type="RuleBase" id="RU362112"/>
    </source>
</evidence>
<dbReference type="InterPro" id="IPR001759">
    <property type="entry name" value="PTX_dom"/>
</dbReference>
<organism evidence="12 13">
    <name type="scientific">Clupea harengus</name>
    <name type="common">Atlantic herring</name>
    <dbReference type="NCBI Taxonomy" id="7950"/>
    <lineage>
        <taxon>Eukaryota</taxon>
        <taxon>Metazoa</taxon>
        <taxon>Chordata</taxon>
        <taxon>Craniata</taxon>
        <taxon>Vertebrata</taxon>
        <taxon>Euteleostomi</taxon>
        <taxon>Actinopterygii</taxon>
        <taxon>Neopterygii</taxon>
        <taxon>Teleostei</taxon>
        <taxon>Clupei</taxon>
        <taxon>Clupeiformes</taxon>
        <taxon>Clupeoidei</taxon>
        <taxon>Clupeidae</taxon>
        <taxon>Clupea</taxon>
    </lineage>
</organism>
<keyword evidence="5 9" id="KW-0106">Calcium</keyword>
<dbReference type="RefSeq" id="XP_012697886.2">
    <property type="nucleotide sequence ID" value="XM_012842432.3"/>
</dbReference>
<comment type="subcellular location">
    <subcellularLocation>
        <location evidence="1 9">Secreted</location>
    </subcellularLocation>
</comment>
<evidence type="ECO:0000256" key="2">
    <source>
        <dbReference type="ARBA" id="ARBA00022525"/>
    </source>
</evidence>
<proteinExistence type="inferred from homology"/>
<dbReference type="PRINTS" id="PR00895">
    <property type="entry name" value="PENTAXIN"/>
</dbReference>
<gene>
    <name evidence="13" type="primary">LOC105913380</name>
</gene>
<dbReference type="GeneID" id="105913380"/>
<dbReference type="Gene3D" id="2.60.120.200">
    <property type="match status" value="1"/>
</dbReference>
<evidence type="ECO:0000313" key="12">
    <source>
        <dbReference type="Proteomes" id="UP000515152"/>
    </source>
</evidence>
<dbReference type="OrthoDB" id="547680at2759"/>
<comment type="subunit">
    <text evidence="9">Homopentamer. Pentaxin (or pentraxin) have a discoid arrangement of 5 non-covalently bound subunits.</text>
</comment>
<dbReference type="Pfam" id="PF00354">
    <property type="entry name" value="Pentaxin"/>
    <property type="match status" value="1"/>
</dbReference>
<evidence type="ECO:0000256" key="4">
    <source>
        <dbReference type="ARBA" id="ARBA00022729"/>
    </source>
</evidence>
<name>A0A6P3WG99_CLUHA</name>
<evidence type="ECO:0000256" key="1">
    <source>
        <dbReference type="ARBA" id="ARBA00004613"/>
    </source>
</evidence>
<dbReference type="PROSITE" id="PS51828">
    <property type="entry name" value="PTX_2"/>
    <property type="match status" value="1"/>
</dbReference>